<protein>
    <submittedName>
        <fullName evidence="1">Uncharacterized protein</fullName>
    </submittedName>
</protein>
<keyword evidence="2" id="KW-1185">Reference proteome</keyword>
<proteinExistence type="predicted"/>
<comment type="caution">
    <text evidence="1">The sequence shown here is derived from an EMBL/GenBank/DDBJ whole genome shotgun (WGS) entry which is preliminary data.</text>
</comment>
<sequence length="274" mass="31672">MNSERPRNVHPNGTTTAEIIWPDEAELRLRFPPRYMELAIEPSEFENYWRQLGYAFGLPDPNHFPALTLPLKDADRNAIARYVLSCQELATYTLLGSDRIQRLSKAEGKPVSLDYTMPPKEILRGYATLFRQLHSKDEASYEVVKSILASRLKREDDAVRSPGLDYIRQWSRARAKLLQFSLMEIVQMKVLQAERPGFEVPLPENTHTPSELISMFQYGEYIHWGNKREEHAAILQYPVYAKLRELKFHDIQIGLSHFYFGFAKLAEAAVSDRG</sequence>
<name>A0ABV8QUQ8_9MICC</name>
<dbReference type="EMBL" id="JBHSCQ010000001">
    <property type="protein sequence ID" value="MFC4263990.1"/>
    <property type="molecule type" value="Genomic_DNA"/>
</dbReference>
<dbReference type="Proteomes" id="UP001595773">
    <property type="component" value="Unassembled WGS sequence"/>
</dbReference>
<evidence type="ECO:0000313" key="1">
    <source>
        <dbReference type="EMBL" id="MFC4263990.1"/>
    </source>
</evidence>
<organism evidence="1 2">
    <name type="scientific">Arthrobacter cryoconiti</name>
    <dbReference type="NCBI Taxonomy" id="748907"/>
    <lineage>
        <taxon>Bacteria</taxon>
        <taxon>Bacillati</taxon>
        <taxon>Actinomycetota</taxon>
        <taxon>Actinomycetes</taxon>
        <taxon>Micrococcales</taxon>
        <taxon>Micrococcaceae</taxon>
        <taxon>Arthrobacter</taxon>
    </lineage>
</organism>
<accession>A0ABV8QUQ8</accession>
<reference evidence="2" key="1">
    <citation type="journal article" date="2019" name="Int. J. Syst. Evol. Microbiol.">
        <title>The Global Catalogue of Microorganisms (GCM) 10K type strain sequencing project: providing services to taxonomists for standard genome sequencing and annotation.</title>
        <authorList>
            <consortium name="The Broad Institute Genomics Platform"/>
            <consortium name="The Broad Institute Genome Sequencing Center for Infectious Disease"/>
            <person name="Wu L."/>
            <person name="Ma J."/>
        </authorList>
    </citation>
    <scope>NUCLEOTIDE SEQUENCE [LARGE SCALE GENOMIC DNA]</scope>
    <source>
        <strain evidence="2">CGMCC 1.10698</strain>
    </source>
</reference>
<dbReference type="RefSeq" id="WP_230068687.1">
    <property type="nucleotide sequence ID" value="NZ_BAABLL010000011.1"/>
</dbReference>
<evidence type="ECO:0000313" key="2">
    <source>
        <dbReference type="Proteomes" id="UP001595773"/>
    </source>
</evidence>
<gene>
    <name evidence="1" type="ORF">ACFOW9_00025</name>
</gene>